<comment type="caution">
    <text evidence="6">The sequence shown here is derived from an EMBL/GenBank/DDBJ whole genome shotgun (WGS) entry which is preliminary data.</text>
</comment>
<dbReference type="Gene3D" id="1.20.970.50">
    <property type="match status" value="1"/>
</dbReference>
<comment type="similarity">
    <text evidence="4">Belongs to the thymidine/pyrimidine-nucleoside phosphorylase family. Type 2 subfamily.</text>
</comment>
<organism evidence="6 7">
    <name type="scientific">Thalassolituus marinus</name>
    <dbReference type="NCBI Taxonomy" id="671053"/>
    <lineage>
        <taxon>Bacteria</taxon>
        <taxon>Pseudomonadati</taxon>
        <taxon>Pseudomonadota</taxon>
        <taxon>Gammaproteobacteria</taxon>
        <taxon>Oceanospirillales</taxon>
        <taxon>Oceanospirillaceae</taxon>
        <taxon>Thalassolituus</taxon>
    </lineage>
</organism>
<dbReference type="SUPFAM" id="SSF54680">
    <property type="entry name" value="Pyrimidine nucleoside phosphorylase C-terminal domain"/>
    <property type="match status" value="1"/>
</dbReference>
<dbReference type="InterPro" id="IPR017872">
    <property type="entry name" value="Pyrmidine_PPase_CS"/>
</dbReference>
<dbReference type="InterPro" id="IPR013102">
    <property type="entry name" value="PYNP_C"/>
</dbReference>
<name>A0ABS7ZS30_9GAMM</name>
<feature type="domain" description="Pyrimidine nucleoside phosphorylase C-terminal" evidence="5">
    <location>
        <begin position="431"/>
        <end position="498"/>
    </location>
</feature>
<sequence length="505" mass="53985">METEFDYLHLRRLGINTHQEPVVYMRQDCHVAISEGFFAHSRVEVKAGQRSVIATLVLVCSDLLSHEQAGVSEAAWHRLGCPEDGTQLHFSHARPVDSMSFVRGKLYGQPISQDAAVAIITDIREGRYSDIQLAAFVTACAGDRLSLDETIAITRAMVDSGQRFDWQSEVVLDKHCVGGLPGNRTTPIVVAIVAANGLTMPKTSSRAITSPAGTADTMEVMTNVALSFDQMHQVVASEGSCLAWGGSVSLSPTDDLVIRVERALDLDSEGQLVASVISKKVAAGSRQVLIDIPVGPTAKVRSQHVAQGLKQALEQTGAALGLDIRTIITDGSQPIGRGIGPALEARDVLQVLRNEVQAPQDLRDKSLEMAGILLEMGGKAAQGEGYLLAEKTLLSGAALEKFENICRAQGRFDEPGVAAHTHCIRAPHNGVVAYFNNRFIARLASLAGAPDVKTAGVELHVALGDSVEAGAPLFTLHAEAPGELAYALDFLDGHTDVVRIEEEMV</sequence>
<dbReference type="PANTHER" id="PTHR10515">
    <property type="entry name" value="THYMIDINE PHOSPHORYLASE"/>
    <property type="match status" value="1"/>
</dbReference>
<dbReference type="Pfam" id="PF00591">
    <property type="entry name" value="Glycos_transf_3"/>
    <property type="match status" value="1"/>
</dbReference>
<dbReference type="InterPro" id="IPR000312">
    <property type="entry name" value="Glycosyl_Trfase_fam3"/>
</dbReference>
<dbReference type="Proteomes" id="UP000714380">
    <property type="component" value="Unassembled WGS sequence"/>
</dbReference>
<dbReference type="Pfam" id="PF02885">
    <property type="entry name" value="Glycos_trans_3N"/>
    <property type="match status" value="1"/>
</dbReference>
<gene>
    <name evidence="6" type="ORF">I9W95_13310</name>
</gene>
<reference evidence="6 7" key="1">
    <citation type="submission" date="2020-12" db="EMBL/GenBank/DDBJ databases">
        <title>Novel Thalassolituus-related marine hydrocarbonoclastic bacteria mediated algae-derived hydrocarbons mineralization in twilight zone of the northern South China Sea.</title>
        <authorList>
            <person name="Dong C."/>
        </authorList>
    </citation>
    <scope>NUCLEOTIDE SEQUENCE [LARGE SCALE GENOMIC DNA]</scope>
    <source>
        <strain evidence="6 7">IMCC1826</strain>
    </source>
</reference>
<dbReference type="InterPro" id="IPR036320">
    <property type="entry name" value="Glycosyl_Trfase_fam3_N_dom_sf"/>
</dbReference>
<evidence type="ECO:0000256" key="1">
    <source>
        <dbReference type="ARBA" id="ARBA00022676"/>
    </source>
</evidence>
<dbReference type="SMART" id="SM00941">
    <property type="entry name" value="PYNP_C"/>
    <property type="match status" value="1"/>
</dbReference>
<dbReference type="InterPro" id="IPR013466">
    <property type="entry name" value="Thymidine/AMP_Pase"/>
</dbReference>
<evidence type="ECO:0000256" key="4">
    <source>
        <dbReference type="HAMAP-Rule" id="MF_00703"/>
    </source>
</evidence>
<dbReference type="InterPro" id="IPR035902">
    <property type="entry name" value="Nuc_phospho_transferase"/>
</dbReference>
<dbReference type="EMBL" id="JAEDAH010000088">
    <property type="protein sequence ID" value="MCA6064586.1"/>
    <property type="molecule type" value="Genomic_DNA"/>
</dbReference>
<dbReference type="Gene3D" id="3.90.1170.30">
    <property type="entry name" value="Pyrimidine nucleoside phosphorylase-like, C-terminal domain"/>
    <property type="match status" value="1"/>
</dbReference>
<dbReference type="InterPro" id="IPR000053">
    <property type="entry name" value="Thymidine/pyrmidine_PPase"/>
</dbReference>
<keyword evidence="1 4" id="KW-0328">Glycosyltransferase</keyword>
<dbReference type="EC" id="2.4.2.4" evidence="4"/>
<dbReference type="InterPro" id="IPR028579">
    <property type="entry name" value="Thym_Pase_Put"/>
</dbReference>
<dbReference type="InterPro" id="IPR036566">
    <property type="entry name" value="PYNP-like_C_sf"/>
</dbReference>
<dbReference type="SUPFAM" id="SSF47648">
    <property type="entry name" value="Nucleoside phosphorylase/phosphoribosyltransferase N-terminal domain"/>
    <property type="match status" value="1"/>
</dbReference>
<dbReference type="InterPro" id="IPR017459">
    <property type="entry name" value="Glycosyl_Trfase_fam3_N_dom"/>
</dbReference>
<dbReference type="NCBIfam" id="NF003338">
    <property type="entry name" value="PRK04350.1"/>
    <property type="match status" value="1"/>
</dbReference>
<comment type="catalytic activity">
    <reaction evidence="3 4">
        <text>thymidine + phosphate = 2-deoxy-alpha-D-ribose 1-phosphate + thymine</text>
        <dbReference type="Rhea" id="RHEA:16037"/>
        <dbReference type="ChEBI" id="CHEBI:17748"/>
        <dbReference type="ChEBI" id="CHEBI:17821"/>
        <dbReference type="ChEBI" id="CHEBI:43474"/>
        <dbReference type="ChEBI" id="CHEBI:57259"/>
        <dbReference type="EC" id="2.4.2.4"/>
    </reaction>
</comment>
<dbReference type="PROSITE" id="PS00647">
    <property type="entry name" value="THYMID_PHOSPHORYLASE"/>
    <property type="match status" value="1"/>
</dbReference>
<dbReference type="Gene3D" id="3.40.1030.10">
    <property type="entry name" value="Nucleoside phosphorylase/phosphoribosyltransferase catalytic domain"/>
    <property type="match status" value="1"/>
</dbReference>
<dbReference type="SUPFAM" id="SSF52418">
    <property type="entry name" value="Nucleoside phosphorylase/phosphoribosyltransferase catalytic domain"/>
    <property type="match status" value="1"/>
</dbReference>
<keyword evidence="2 4" id="KW-0808">Transferase</keyword>
<dbReference type="RefSeq" id="WP_225675704.1">
    <property type="nucleotide sequence ID" value="NZ_JAEDAH010000088.1"/>
</dbReference>
<dbReference type="HAMAP" id="MF_00703">
    <property type="entry name" value="Thymid_phosp_2"/>
    <property type="match status" value="1"/>
</dbReference>
<protein>
    <recommendedName>
        <fullName evidence="4">Putative thymidine phosphorylase</fullName>
        <ecNumber evidence="4">2.4.2.4</ecNumber>
    </recommendedName>
    <alternativeName>
        <fullName evidence="4">TdRPase</fullName>
    </alternativeName>
</protein>
<dbReference type="PANTHER" id="PTHR10515:SF0">
    <property type="entry name" value="THYMIDINE PHOSPHORYLASE"/>
    <property type="match status" value="1"/>
</dbReference>
<evidence type="ECO:0000313" key="7">
    <source>
        <dbReference type="Proteomes" id="UP000714380"/>
    </source>
</evidence>
<evidence type="ECO:0000256" key="2">
    <source>
        <dbReference type="ARBA" id="ARBA00022679"/>
    </source>
</evidence>
<proteinExistence type="inferred from homology"/>
<keyword evidence="7" id="KW-1185">Reference proteome</keyword>
<dbReference type="NCBIfam" id="TIGR02645">
    <property type="entry name" value="ARCH_P_rylase"/>
    <property type="match status" value="1"/>
</dbReference>
<evidence type="ECO:0000256" key="3">
    <source>
        <dbReference type="ARBA" id="ARBA00048550"/>
    </source>
</evidence>
<dbReference type="Pfam" id="PF07831">
    <property type="entry name" value="PYNP_C"/>
    <property type="match status" value="1"/>
</dbReference>
<evidence type="ECO:0000259" key="5">
    <source>
        <dbReference type="SMART" id="SM00941"/>
    </source>
</evidence>
<accession>A0ABS7ZS30</accession>
<evidence type="ECO:0000313" key="6">
    <source>
        <dbReference type="EMBL" id="MCA6064586.1"/>
    </source>
</evidence>